<accession>A0ABY1QNQ3</accession>
<gene>
    <name evidence="1" type="ORF">SAMN06295970_1204</name>
</gene>
<proteinExistence type="predicted"/>
<organism evidence="1 2">
    <name type="scientific">Noviherbaspirillum suwonense</name>
    <dbReference type="NCBI Taxonomy" id="1224511"/>
    <lineage>
        <taxon>Bacteria</taxon>
        <taxon>Pseudomonadati</taxon>
        <taxon>Pseudomonadota</taxon>
        <taxon>Betaproteobacteria</taxon>
        <taxon>Burkholderiales</taxon>
        <taxon>Oxalobacteraceae</taxon>
        <taxon>Noviherbaspirillum</taxon>
    </lineage>
</organism>
<protein>
    <submittedName>
        <fullName evidence="1">Uncharacterized protein</fullName>
    </submittedName>
</protein>
<sequence>MTMCSACNALQHGGREHAGLMSKGRRGLQTTARVRMSGGEYFVCRLCGAEWCRDNGMHPVPRKKSGWAKMSLR</sequence>
<name>A0ABY1QNQ3_9BURK</name>
<reference evidence="1 2" key="1">
    <citation type="submission" date="2017-05" db="EMBL/GenBank/DDBJ databases">
        <authorList>
            <person name="Varghese N."/>
            <person name="Submissions S."/>
        </authorList>
    </citation>
    <scope>NUCLEOTIDE SEQUENCE [LARGE SCALE GENOMIC DNA]</scope>
    <source>
        <strain evidence="1 2">DSM 26001</strain>
    </source>
</reference>
<dbReference type="Proteomes" id="UP001158049">
    <property type="component" value="Unassembled WGS sequence"/>
</dbReference>
<evidence type="ECO:0000313" key="2">
    <source>
        <dbReference type="Proteomes" id="UP001158049"/>
    </source>
</evidence>
<comment type="caution">
    <text evidence="1">The sequence shown here is derived from an EMBL/GenBank/DDBJ whole genome shotgun (WGS) entry which is preliminary data.</text>
</comment>
<dbReference type="EMBL" id="FXUL01000020">
    <property type="protein sequence ID" value="SMP73925.1"/>
    <property type="molecule type" value="Genomic_DNA"/>
</dbReference>
<keyword evidence="2" id="KW-1185">Reference proteome</keyword>
<evidence type="ECO:0000313" key="1">
    <source>
        <dbReference type="EMBL" id="SMP73925.1"/>
    </source>
</evidence>